<name>A0A9P0CDS2_BEMTA</name>
<evidence type="ECO:0000259" key="7">
    <source>
        <dbReference type="Pfam" id="PF00135"/>
    </source>
</evidence>
<dbReference type="InterPro" id="IPR019819">
    <property type="entry name" value="Carboxylesterase_B_CS"/>
</dbReference>
<dbReference type="EMBL" id="OU963864">
    <property type="protein sequence ID" value="CAH0768550.1"/>
    <property type="molecule type" value="Genomic_DNA"/>
</dbReference>
<evidence type="ECO:0000256" key="6">
    <source>
        <dbReference type="SAM" id="SignalP"/>
    </source>
</evidence>
<sequence length="929" mass="101917">MPCPAAERIFILVYLVLLLSCRDCDSNASTLTPVVATRWGKIRGVTVTAGKNLRPVDMFLGVPYATPPVGPYRFNPTKAPLPWDGVKMCTALSAVCPQRLPDLSNDTLALERMPRGRLLYLKRLLPFLQNQSEDCLYLNIYAPSQGSGTNEAKYPVIVWIHGESYDWNSGNPYDGRVLAGYADVVVVTINYRLGILGFLNANVAPHVNARVANYGLMDQVAALDWVRQNIGLFGGDPTSVTLVGHGTGAACINFLMISPAVVSGLFNRTVLLSGSALSSWALVEDPVIFAVRLAQQVNCSIPENLYTDHEQIVDCLRDVPLEELMRADVSPPAFLSAFGPSVDGVVIRTNFQSEIMTNFLPELQGYSAGSVAMGNLGHLKKTTEFIGYSRYSAIFGVSTSESLNKFSNMDVQKGFDGDRRDKILRTYVRNAYTYHLSEIFFTVVNEYTDWERTVDHPMNTRDATIAALSDAQYVAPLVQIADLHSTPSAKISSNVKSFFFVFDYQTKDSEYPQRMGSVHGEELPYLFGAPLVESFSHFSHNYTKAEVTLSETFIVYLTNFARTGNPNEFPAQQDSSASTLKDKVRYHRNISWEGYDPVHQKYLEFSLKPRMKNHFRAHQLSVWLRLIPELHRAGMEDVVARHNLFRNHNDGELYDGVVRADPLSRPGPAGGGSGPEPNRHLSGSSSVGGGGGGPSNGTVAEILSAPTTVTPETALTTCMSLPVSVHSAANATVERELPGYTVNSTAFWITVGIGCTLLVLNLLIFASIYYQRDRSKMESHKQHNSSIIGISGGPAGPPEHSKNWSTEPNNYTRVDVESSLYQQGYVYQPGRQFGFNTLPTKAQLAKQLMPNDLTSTLPCPSQIHHSASSTFLHNPGAPGPPNGSVAMHLPVPKPPQAPRSKSPPETTPLIQQPTPILKVPTAAMSEMRV</sequence>
<evidence type="ECO:0000256" key="3">
    <source>
        <dbReference type="ARBA" id="ARBA00023180"/>
    </source>
</evidence>
<proteinExistence type="inferred from homology"/>
<feature type="compositionally biased region" description="Polar residues" evidence="4">
    <location>
        <begin position="860"/>
        <end position="872"/>
    </location>
</feature>
<evidence type="ECO:0000313" key="8">
    <source>
        <dbReference type="EMBL" id="CAH0768550.1"/>
    </source>
</evidence>
<dbReference type="Gene3D" id="3.40.50.1820">
    <property type="entry name" value="alpha/beta hydrolase"/>
    <property type="match status" value="1"/>
</dbReference>
<dbReference type="InterPro" id="IPR002018">
    <property type="entry name" value="CarbesteraseB"/>
</dbReference>
<dbReference type="SUPFAM" id="SSF53474">
    <property type="entry name" value="alpha/beta-Hydrolases"/>
    <property type="match status" value="1"/>
</dbReference>
<feature type="region of interest" description="Disordered" evidence="4">
    <location>
        <begin position="658"/>
        <end position="700"/>
    </location>
</feature>
<evidence type="ECO:0000313" key="9">
    <source>
        <dbReference type="Proteomes" id="UP001152759"/>
    </source>
</evidence>
<protein>
    <recommendedName>
        <fullName evidence="7">Carboxylesterase type B domain-containing protein</fullName>
    </recommendedName>
</protein>
<keyword evidence="5" id="KW-1133">Transmembrane helix</keyword>
<organism evidence="8 9">
    <name type="scientific">Bemisia tabaci</name>
    <name type="common">Sweetpotato whitefly</name>
    <name type="synonym">Aleurodes tabaci</name>
    <dbReference type="NCBI Taxonomy" id="7038"/>
    <lineage>
        <taxon>Eukaryota</taxon>
        <taxon>Metazoa</taxon>
        <taxon>Ecdysozoa</taxon>
        <taxon>Arthropoda</taxon>
        <taxon>Hexapoda</taxon>
        <taxon>Insecta</taxon>
        <taxon>Pterygota</taxon>
        <taxon>Neoptera</taxon>
        <taxon>Paraneoptera</taxon>
        <taxon>Hemiptera</taxon>
        <taxon>Sternorrhyncha</taxon>
        <taxon>Aleyrodoidea</taxon>
        <taxon>Aleyrodidae</taxon>
        <taxon>Aleyrodinae</taxon>
        <taxon>Bemisia</taxon>
    </lineage>
</organism>
<dbReference type="Proteomes" id="UP001152759">
    <property type="component" value="Chromosome 3"/>
</dbReference>
<feature type="region of interest" description="Disordered" evidence="4">
    <location>
        <begin position="780"/>
        <end position="809"/>
    </location>
</feature>
<comment type="similarity">
    <text evidence="1">Belongs to the type-B carboxylesterase/lipase family.</text>
</comment>
<feature type="transmembrane region" description="Helical" evidence="5">
    <location>
        <begin position="746"/>
        <end position="770"/>
    </location>
</feature>
<dbReference type="FunFam" id="3.40.50.1820:FF:000171">
    <property type="entry name" value="Neuroligin-4, Y-linked"/>
    <property type="match status" value="1"/>
</dbReference>
<evidence type="ECO:0000256" key="1">
    <source>
        <dbReference type="ARBA" id="ARBA00005964"/>
    </source>
</evidence>
<dbReference type="PANTHER" id="PTHR43903">
    <property type="entry name" value="NEUROLIGIN"/>
    <property type="match status" value="1"/>
</dbReference>
<feature type="signal peptide" evidence="6">
    <location>
        <begin position="1"/>
        <end position="26"/>
    </location>
</feature>
<evidence type="ECO:0000256" key="5">
    <source>
        <dbReference type="SAM" id="Phobius"/>
    </source>
</evidence>
<dbReference type="InterPro" id="IPR051093">
    <property type="entry name" value="Neuroligin/BSAL"/>
</dbReference>
<accession>A0A9P0CDS2</accession>
<dbReference type="Pfam" id="PF00135">
    <property type="entry name" value="COesterase"/>
    <property type="match status" value="1"/>
</dbReference>
<feature type="region of interest" description="Disordered" evidence="4">
    <location>
        <begin position="860"/>
        <end position="929"/>
    </location>
</feature>
<keyword evidence="5" id="KW-0812">Transmembrane</keyword>
<keyword evidence="3" id="KW-0325">Glycoprotein</keyword>
<dbReference type="InterPro" id="IPR029058">
    <property type="entry name" value="AB_hydrolase_fold"/>
</dbReference>
<evidence type="ECO:0000256" key="4">
    <source>
        <dbReference type="SAM" id="MobiDB-lite"/>
    </source>
</evidence>
<feature type="chain" id="PRO_5040488692" description="Carboxylesterase type B domain-containing protein" evidence="6">
    <location>
        <begin position="27"/>
        <end position="929"/>
    </location>
</feature>
<keyword evidence="9" id="KW-1185">Reference proteome</keyword>
<gene>
    <name evidence="8" type="ORF">BEMITA_LOCUS5659</name>
</gene>
<reference evidence="8" key="1">
    <citation type="submission" date="2021-12" db="EMBL/GenBank/DDBJ databases">
        <authorList>
            <person name="King R."/>
        </authorList>
    </citation>
    <scope>NUCLEOTIDE SEQUENCE</scope>
</reference>
<feature type="domain" description="Carboxylesterase type B" evidence="7">
    <location>
        <begin position="32"/>
        <end position="623"/>
    </location>
</feature>
<evidence type="ECO:0000256" key="2">
    <source>
        <dbReference type="ARBA" id="ARBA00022729"/>
    </source>
</evidence>
<feature type="compositionally biased region" description="Gly residues" evidence="4">
    <location>
        <begin position="686"/>
        <end position="695"/>
    </location>
</feature>
<dbReference type="AlphaFoldDB" id="A0A9P0CDS2"/>
<keyword evidence="5" id="KW-0472">Membrane</keyword>
<dbReference type="PROSITE" id="PS00941">
    <property type="entry name" value="CARBOXYLESTERASE_B_2"/>
    <property type="match status" value="1"/>
</dbReference>
<keyword evidence="2 6" id="KW-0732">Signal</keyword>